<gene>
    <name evidence="2" type="ORF">ALMA_1514</name>
</gene>
<dbReference type="GO" id="GO:0004519">
    <property type="term" value="F:endonuclease activity"/>
    <property type="evidence" value="ECO:0007669"/>
    <property type="project" value="UniProtKB-KW"/>
</dbReference>
<sequence length="658" mass="76072">MDKLIDITQEPIAGLLEDLLFDRTTRKNIIWATETYSDFGDGYLDKDFITARTLLKHTDRIKPRMEKSAEDQQERTRKKAEVFTPSWICNEMNNYLDEDWFGRKDVFNIVQEDHTWIPVEGRIDFPEGKTWKDYVDSRRLEITCGEAPYLISRYDVSTGEFIEQTIYRIGILDRKLRIVNENAENYDEWLKWVYRAFESCYGYEYQGDNLLIARINALLTFTDYYLERWGKDPDQKTMTFLCRVISWNFWQMDGLACTVPMGKLHSDPIFDGAVQGSLFENDLKETHYSRIQNWRRGNSTPFINLKERKVGNKLFDFIVGNPPYNEDFGNSGDNGKFAKPVYNEFMDSAFNLAEKVELIHPARFLFNAGSTPKVWNKKMLNDKHFKILEYTADGSQIFPNTDIKGGIAISYRDSLNEGKPIKVFVPFRELTSIVDKVVPSTSEFLDNIVLGRGVYRISDLALKEHPEIEKIQSKGHKADVGGNAFQKLKDIVFFDKPRDDGNEYVEFVGLQGNKRTRRFAIRDYVKVPDSFYKYNVFVPKANGSGALGEVLSTPLIGQPLIGHTETFLTVGSFDTEEEANNLLLYIKTKFARVLLGVLKVTQDNTAEKWKYVPLQNYSNDSDIDWKASIAEIDQQLYAKYGLDDSEIDFIESHVKEMA</sequence>
<dbReference type="GO" id="GO:0006304">
    <property type="term" value="P:DNA modification"/>
    <property type="evidence" value="ECO:0007669"/>
    <property type="project" value="InterPro"/>
</dbReference>
<evidence type="ECO:0000313" key="3">
    <source>
        <dbReference type="Proteomes" id="UP000243657"/>
    </source>
</evidence>
<name>A0A261F265_9BIFI</name>
<organism evidence="2 3">
    <name type="scientific">Alloscardovia macacae</name>
    <dbReference type="NCBI Taxonomy" id="1160091"/>
    <lineage>
        <taxon>Bacteria</taxon>
        <taxon>Bacillati</taxon>
        <taxon>Actinomycetota</taxon>
        <taxon>Actinomycetes</taxon>
        <taxon>Bifidobacteriales</taxon>
        <taxon>Bifidobacteriaceae</taxon>
        <taxon>Alloscardovia</taxon>
    </lineage>
</organism>
<dbReference type="Pfam" id="PF07669">
    <property type="entry name" value="Eco57I"/>
    <property type="match status" value="1"/>
</dbReference>
<protein>
    <submittedName>
        <fullName evidence="2">Restriction endonuclease Eco57I</fullName>
    </submittedName>
</protein>
<comment type="caution">
    <text evidence="2">The sequence shown here is derived from an EMBL/GenBank/DDBJ whole genome shotgun (WGS) entry which is preliminary data.</text>
</comment>
<dbReference type="Proteomes" id="UP000243657">
    <property type="component" value="Unassembled WGS sequence"/>
</dbReference>
<accession>A0A261F265</accession>
<dbReference type="AlphaFoldDB" id="A0A261F265"/>
<dbReference type="InterPro" id="IPR029063">
    <property type="entry name" value="SAM-dependent_MTases_sf"/>
</dbReference>
<dbReference type="InterPro" id="IPR002052">
    <property type="entry name" value="DNA_methylase_N6_adenine_CS"/>
</dbReference>
<evidence type="ECO:0000313" key="2">
    <source>
        <dbReference type="EMBL" id="OZG53212.1"/>
    </source>
</evidence>
<dbReference type="RefSeq" id="WP_094727237.1">
    <property type="nucleotide sequence ID" value="NZ_JBHLWS010000001.1"/>
</dbReference>
<evidence type="ECO:0000259" key="1">
    <source>
        <dbReference type="Pfam" id="PF07669"/>
    </source>
</evidence>
<keyword evidence="2" id="KW-0378">Hydrolase</keyword>
<dbReference type="PROSITE" id="PS00092">
    <property type="entry name" value="N6_MTASE"/>
    <property type="match status" value="1"/>
</dbReference>
<dbReference type="SUPFAM" id="SSF53335">
    <property type="entry name" value="S-adenosyl-L-methionine-dependent methyltransferases"/>
    <property type="match status" value="1"/>
</dbReference>
<dbReference type="GO" id="GO:0009007">
    <property type="term" value="F:site-specific DNA-methyltransferase (adenine-specific) activity"/>
    <property type="evidence" value="ECO:0007669"/>
    <property type="project" value="UniProtKB-EC"/>
</dbReference>
<dbReference type="GO" id="GO:0003676">
    <property type="term" value="F:nucleic acid binding"/>
    <property type="evidence" value="ECO:0007669"/>
    <property type="project" value="InterPro"/>
</dbReference>
<keyword evidence="2" id="KW-0540">Nuclease</keyword>
<proteinExistence type="predicted"/>
<dbReference type="EMBL" id="MWWT01000009">
    <property type="protein sequence ID" value="OZG53212.1"/>
    <property type="molecule type" value="Genomic_DNA"/>
</dbReference>
<dbReference type="Gene3D" id="3.40.50.150">
    <property type="entry name" value="Vaccinia Virus protein VP39"/>
    <property type="match status" value="1"/>
</dbReference>
<keyword evidence="3" id="KW-1185">Reference proteome</keyword>
<reference evidence="2 3" key="1">
    <citation type="journal article" date="2017" name="BMC Genomics">
        <title>Comparative genomic and phylogenomic analyses of the Bifidobacteriaceae family.</title>
        <authorList>
            <person name="Lugli G.A."/>
            <person name="Milani C."/>
            <person name="Turroni F."/>
            <person name="Duranti S."/>
            <person name="Mancabelli L."/>
            <person name="Mangifesta M."/>
            <person name="Ferrario C."/>
            <person name="Modesto M."/>
            <person name="Mattarelli P."/>
            <person name="Jiri K."/>
            <person name="van Sinderen D."/>
            <person name="Ventura M."/>
        </authorList>
    </citation>
    <scope>NUCLEOTIDE SEQUENCE [LARGE SCALE GENOMIC DNA]</scope>
    <source>
        <strain evidence="2 3">DSM 24762</strain>
    </source>
</reference>
<dbReference type="InterPro" id="IPR011639">
    <property type="entry name" value="MethylTrfase_TaqI-like_dom"/>
</dbReference>
<dbReference type="GO" id="GO:0032259">
    <property type="term" value="P:methylation"/>
    <property type="evidence" value="ECO:0007669"/>
    <property type="project" value="InterPro"/>
</dbReference>
<feature type="domain" description="Type II methyltransferase M.TaqI-like" evidence="1">
    <location>
        <begin position="298"/>
        <end position="398"/>
    </location>
</feature>
<keyword evidence="2" id="KW-0255">Endonuclease</keyword>